<dbReference type="Proteomes" id="UP000008561">
    <property type="component" value="Chromosome"/>
</dbReference>
<dbReference type="HOGENOM" id="CLU_098577_0_0_7"/>
<accession>A8ZXD0</accession>
<dbReference type="KEGG" id="dol:Dole_2706"/>
<evidence type="ECO:0000313" key="1">
    <source>
        <dbReference type="EMBL" id="ABW68509.1"/>
    </source>
</evidence>
<dbReference type="STRING" id="96561.Dole_2706"/>
<dbReference type="AlphaFoldDB" id="A8ZXD0"/>
<reference evidence="1 2" key="1">
    <citation type="submission" date="2007-10" db="EMBL/GenBank/DDBJ databases">
        <title>Complete sequence of Desulfococcus oleovorans Hxd3.</title>
        <authorList>
            <consortium name="US DOE Joint Genome Institute"/>
            <person name="Copeland A."/>
            <person name="Lucas S."/>
            <person name="Lapidus A."/>
            <person name="Barry K."/>
            <person name="Glavina del Rio T."/>
            <person name="Dalin E."/>
            <person name="Tice H."/>
            <person name="Pitluck S."/>
            <person name="Kiss H."/>
            <person name="Brettin T."/>
            <person name="Bruce D."/>
            <person name="Detter J.C."/>
            <person name="Han C."/>
            <person name="Schmutz J."/>
            <person name="Larimer F."/>
            <person name="Land M."/>
            <person name="Hauser L."/>
            <person name="Kyrpides N."/>
            <person name="Kim E."/>
            <person name="Wawrik B."/>
            <person name="Richardson P."/>
        </authorList>
    </citation>
    <scope>NUCLEOTIDE SEQUENCE [LARGE SCALE GENOMIC DNA]</scope>
    <source>
        <strain evidence="2">DSM 6200 / JCM 39069 / Hxd3</strain>
    </source>
</reference>
<proteinExistence type="predicted"/>
<evidence type="ECO:0000313" key="2">
    <source>
        <dbReference type="Proteomes" id="UP000008561"/>
    </source>
</evidence>
<sequence>MKPYRQGDLDGLCGIYSIVNSVRYIKKLNTEESEELFYKCLRLAEKKRKLSTIVKEGSSLPVLINIFNEIVDIQYGIKSTRPFHKRKDVSLGCYWDYVVTFLEVPGRAVLAGIDCENAEGHWSVVVKATPKTFYLMDSYYEKLWHRRKMSTKRISINRPYLVAPTHSFFLG</sequence>
<dbReference type="eggNOG" id="ENOG502ZZZN">
    <property type="taxonomic scope" value="Bacteria"/>
</dbReference>
<dbReference type="OrthoDB" id="7059003at2"/>
<protein>
    <recommendedName>
        <fullName evidence="3">Peptidase C39 domain-containing protein</fullName>
    </recommendedName>
</protein>
<dbReference type="RefSeq" id="WP_012176120.1">
    <property type="nucleotide sequence ID" value="NC_009943.1"/>
</dbReference>
<dbReference type="EMBL" id="CP000859">
    <property type="protein sequence ID" value="ABW68509.1"/>
    <property type="molecule type" value="Genomic_DNA"/>
</dbReference>
<name>A8ZXD0_DESOH</name>
<keyword evidence="2" id="KW-1185">Reference proteome</keyword>
<evidence type="ECO:0008006" key="3">
    <source>
        <dbReference type="Google" id="ProtNLM"/>
    </source>
</evidence>
<gene>
    <name evidence="1" type="ordered locus">Dole_2706</name>
</gene>
<organism evidence="1 2">
    <name type="scientific">Desulfosudis oleivorans (strain DSM 6200 / JCM 39069 / Hxd3)</name>
    <name type="common">Desulfococcus oleovorans</name>
    <dbReference type="NCBI Taxonomy" id="96561"/>
    <lineage>
        <taxon>Bacteria</taxon>
        <taxon>Pseudomonadati</taxon>
        <taxon>Thermodesulfobacteriota</taxon>
        <taxon>Desulfobacteria</taxon>
        <taxon>Desulfobacterales</taxon>
        <taxon>Desulfosudaceae</taxon>
        <taxon>Desulfosudis</taxon>
    </lineage>
</organism>